<sequence length="57" mass="6223">FSKLHQGHSLVLQSVSSAAEIFLGEKNDKAHSYSPKCIEDGPVNQYIIICCDITVTS</sequence>
<evidence type="ECO:0000313" key="1">
    <source>
        <dbReference type="EMBL" id="CEK55245.1"/>
    </source>
</evidence>
<reference evidence="1" key="1">
    <citation type="submission" date="2014-12" db="EMBL/GenBank/DDBJ databases">
        <title>Insight into the proteome of Arion vulgaris.</title>
        <authorList>
            <person name="Aradska J."/>
            <person name="Bulat T."/>
            <person name="Smidak R."/>
            <person name="Sarate P."/>
            <person name="Gangsoo J."/>
            <person name="Sialana F."/>
            <person name="Bilban M."/>
            <person name="Lubec G."/>
        </authorList>
    </citation>
    <scope>NUCLEOTIDE SEQUENCE</scope>
    <source>
        <tissue evidence="1">Skin</tissue>
    </source>
</reference>
<name>A0A0B6YI85_9EUPU</name>
<feature type="non-terminal residue" evidence="1">
    <location>
        <position position="1"/>
    </location>
</feature>
<organism evidence="1">
    <name type="scientific">Arion vulgaris</name>
    <dbReference type="NCBI Taxonomy" id="1028688"/>
    <lineage>
        <taxon>Eukaryota</taxon>
        <taxon>Metazoa</taxon>
        <taxon>Spiralia</taxon>
        <taxon>Lophotrochozoa</taxon>
        <taxon>Mollusca</taxon>
        <taxon>Gastropoda</taxon>
        <taxon>Heterobranchia</taxon>
        <taxon>Euthyneura</taxon>
        <taxon>Panpulmonata</taxon>
        <taxon>Eupulmonata</taxon>
        <taxon>Stylommatophora</taxon>
        <taxon>Helicina</taxon>
        <taxon>Arionoidea</taxon>
        <taxon>Arionidae</taxon>
        <taxon>Arion</taxon>
    </lineage>
</organism>
<gene>
    <name evidence="1" type="primary">ORF24724</name>
</gene>
<dbReference type="EMBL" id="HACG01008380">
    <property type="protein sequence ID" value="CEK55245.1"/>
    <property type="molecule type" value="Transcribed_RNA"/>
</dbReference>
<dbReference type="AlphaFoldDB" id="A0A0B6YI85"/>
<proteinExistence type="predicted"/>
<protein>
    <submittedName>
        <fullName evidence="1">Uncharacterized protein</fullName>
    </submittedName>
</protein>
<accession>A0A0B6YI85</accession>